<evidence type="ECO:0000259" key="1">
    <source>
        <dbReference type="PROSITE" id="PS50280"/>
    </source>
</evidence>
<comment type="caution">
    <text evidence="2">The sequence shown here is derived from an EMBL/GenBank/DDBJ whole genome shotgun (WGS) entry which is preliminary data.</text>
</comment>
<dbReference type="Gene3D" id="1.10.220.160">
    <property type="match status" value="1"/>
</dbReference>
<keyword evidence="3" id="KW-1185">Reference proteome</keyword>
<dbReference type="SUPFAM" id="SSF82199">
    <property type="entry name" value="SET domain"/>
    <property type="match status" value="1"/>
</dbReference>
<evidence type="ECO:0000313" key="2">
    <source>
        <dbReference type="EMBL" id="TRY76299.1"/>
    </source>
</evidence>
<dbReference type="GO" id="GO:0008757">
    <property type="term" value="F:S-adenosylmethionine-dependent methyltransferase activity"/>
    <property type="evidence" value="ECO:0007669"/>
    <property type="project" value="UniProtKB-ARBA"/>
</dbReference>
<dbReference type="AlphaFoldDB" id="A0A553PF47"/>
<dbReference type="PROSITE" id="PS50280">
    <property type="entry name" value="SET"/>
    <property type="match status" value="1"/>
</dbReference>
<dbReference type="STRING" id="6832.A0A553PF47"/>
<feature type="domain" description="SET" evidence="1">
    <location>
        <begin position="35"/>
        <end position="284"/>
    </location>
</feature>
<dbReference type="PANTHER" id="PTHR46455">
    <property type="entry name" value="SET AND MYND DOMAIN CONTAINING, ARTHROPOD-SPECIFIC, MEMBER 4, ISOFORM A"/>
    <property type="match status" value="1"/>
</dbReference>
<dbReference type="GO" id="GO:0008170">
    <property type="term" value="F:N-methyltransferase activity"/>
    <property type="evidence" value="ECO:0007669"/>
    <property type="project" value="UniProtKB-ARBA"/>
</dbReference>
<dbReference type="EMBL" id="VCGU01000004">
    <property type="protein sequence ID" value="TRY76299.1"/>
    <property type="molecule type" value="Genomic_DNA"/>
</dbReference>
<dbReference type="OMA" id="GGKLFWC"/>
<organism evidence="2 3">
    <name type="scientific">Tigriopus californicus</name>
    <name type="common">Marine copepod</name>
    <dbReference type="NCBI Taxonomy" id="6832"/>
    <lineage>
        <taxon>Eukaryota</taxon>
        <taxon>Metazoa</taxon>
        <taxon>Ecdysozoa</taxon>
        <taxon>Arthropoda</taxon>
        <taxon>Crustacea</taxon>
        <taxon>Multicrustacea</taxon>
        <taxon>Hexanauplia</taxon>
        <taxon>Copepoda</taxon>
        <taxon>Harpacticoida</taxon>
        <taxon>Harpacticidae</taxon>
        <taxon>Tigriopus</taxon>
    </lineage>
</organism>
<sequence>MKVGMDHQTKATPLDEEVKKYLIRDEHQGPSNEKRPYKIVYDDIVGRHMVAARDIKPGEIIFKESPITFGPTDATKPICLGCYKRIKSHGLTCDRCHFPMCSRQCQDIPEHAEYECQVFQERGFRVRSQEIKFDDETPIYGIVSVIRGLLLRKKHPEKWDLLWSHMSHHEKRKRSHYWRQKTNVIIDHVKAAMILEEKDVETLEIILGIFLVNTFEVSIEDRSVEVETAPEASIQALFGLASMPSHSCVANCTHDFSSRKSGYVMTMRSLTHINKGEDITHSYTEPFDPLLQRQALLQVGKFFSCQCPRCSDPTELGTYASALKCRKCGKGNVISSDVHEIEAKWVCENQDCPQEMGTIQIRNIYQAAKGQAESLDPSESNPSGATIPKFEAFIKKYANILHPNHVILTDRKYVLAKMYGRMTGYEAHQLTDEQFKRKRDLCREVLQVLDQIMPGRTRKRGLVEGMMMYELHLPLVMLANRALERGPNPGTDPKEIKKNLKDGLSYLRKGLEILSDEPAGTFEQKIVEGSKESLVQLEQWVTTVCTNLK</sequence>
<protein>
    <recommendedName>
        <fullName evidence="1">SET domain-containing protein</fullName>
    </recommendedName>
</protein>
<gene>
    <name evidence="2" type="ORF">TCAL_07312</name>
</gene>
<accession>A0A553PF47</accession>
<dbReference type="GO" id="GO:0008276">
    <property type="term" value="F:protein methyltransferase activity"/>
    <property type="evidence" value="ECO:0007669"/>
    <property type="project" value="UniProtKB-ARBA"/>
</dbReference>
<dbReference type="CDD" id="cd20071">
    <property type="entry name" value="SET_SMYD"/>
    <property type="match status" value="1"/>
</dbReference>
<dbReference type="InterPro" id="IPR001214">
    <property type="entry name" value="SET_dom"/>
</dbReference>
<dbReference type="PANTHER" id="PTHR46455:SF5">
    <property type="entry name" value="SET AND MYND DOMAIN CONTAINING, ARTHROPOD-SPECIFIC, MEMBER 4, ISOFORM A"/>
    <property type="match status" value="1"/>
</dbReference>
<reference evidence="2 3" key="1">
    <citation type="journal article" date="2018" name="Nat. Ecol. Evol.">
        <title>Genomic signatures of mitonuclear coevolution across populations of Tigriopus californicus.</title>
        <authorList>
            <person name="Barreto F.S."/>
            <person name="Watson E.T."/>
            <person name="Lima T.G."/>
            <person name="Willett C.S."/>
            <person name="Edmands S."/>
            <person name="Li W."/>
            <person name="Burton R.S."/>
        </authorList>
    </citation>
    <scope>NUCLEOTIDE SEQUENCE [LARGE SCALE GENOMIC DNA]</scope>
    <source>
        <strain evidence="2 3">San Diego</strain>
    </source>
</reference>
<dbReference type="InterPro" id="IPR053010">
    <property type="entry name" value="SET_SmydA-8"/>
</dbReference>
<dbReference type="Gene3D" id="6.10.140.2220">
    <property type="match status" value="1"/>
</dbReference>
<evidence type="ECO:0000313" key="3">
    <source>
        <dbReference type="Proteomes" id="UP000318571"/>
    </source>
</evidence>
<dbReference type="Pfam" id="PF00856">
    <property type="entry name" value="SET"/>
    <property type="match status" value="1"/>
</dbReference>
<dbReference type="Gene3D" id="2.170.270.10">
    <property type="entry name" value="SET domain"/>
    <property type="match status" value="1"/>
</dbReference>
<proteinExistence type="predicted"/>
<dbReference type="Proteomes" id="UP000318571">
    <property type="component" value="Chromosome 5"/>
</dbReference>
<name>A0A553PF47_TIGCA</name>
<dbReference type="InterPro" id="IPR046341">
    <property type="entry name" value="SET_dom_sf"/>
</dbReference>